<organism evidence="2 3">
    <name type="scientific">Nocardia terpenica</name>
    <dbReference type="NCBI Taxonomy" id="455432"/>
    <lineage>
        <taxon>Bacteria</taxon>
        <taxon>Bacillati</taxon>
        <taxon>Actinomycetota</taxon>
        <taxon>Actinomycetes</taxon>
        <taxon>Mycobacteriales</taxon>
        <taxon>Nocardiaceae</taxon>
        <taxon>Nocardia</taxon>
    </lineage>
</organism>
<dbReference type="AlphaFoldDB" id="A0A291RPN3"/>
<evidence type="ECO:0000313" key="3">
    <source>
        <dbReference type="Proteomes" id="UP000221961"/>
    </source>
</evidence>
<name>A0A291RPN3_9NOCA</name>
<proteinExistence type="predicted"/>
<feature type="region of interest" description="Disordered" evidence="1">
    <location>
        <begin position="148"/>
        <end position="174"/>
    </location>
</feature>
<dbReference type="KEGG" id="ntp:CRH09_26980"/>
<sequence>MLVAELTGPSRVAGDGGRNARYRRFSGVDWLADRVRSAFDPLTSRYRRGVTGVEYALWGLFGGFAVEGLEFSRVIRRWGTWPWRLPGEPGLGPLAASVVIRLGIGAGLAAGAGSAHQIAGPFGAVAVGVAAPLVVEQLARTVPTALSRDAVGSGSARPELEPPSGPSVEDRDAR</sequence>
<evidence type="ECO:0000256" key="1">
    <source>
        <dbReference type="SAM" id="MobiDB-lite"/>
    </source>
</evidence>
<dbReference type="Proteomes" id="UP000221961">
    <property type="component" value="Chromosome"/>
</dbReference>
<dbReference type="EMBL" id="CP023778">
    <property type="protein sequence ID" value="ATL69275.1"/>
    <property type="molecule type" value="Genomic_DNA"/>
</dbReference>
<gene>
    <name evidence="2" type="ORF">CRH09_26980</name>
</gene>
<protein>
    <submittedName>
        <fullName evidence="2">Uncharacterized protein</fullName>
    </submittedName>
</protein>
<reference evidence="2 3" key="1">
    <citation type="submission" date="2017-10" db="EMBL/GenBank/DDBJ databases">
        <title>Comparative genomics between pathogenic Norcardia.</title>
        <authorList>
            <person name="Zeng L."/>
        </authorList>
    </citation>
    <scope>NUCLEOTIDE SEQUENCE [LARGE SCALE GENOMIC DNA]</scope>
    <source>
        <strain evidence="2 3">NC_YFY_NT001</strain>
    </source>
</reference>
<accession>A0A291RPN3</accession>
<evidence type="ECO:0000313" key="2">
    <source>
        <dbReference type="EMBL" id="ATL69275.1"/>
    </source>
</evidence>